<gene>
    <name evidence="10" type="primary">rnhA</name>
    <name evidence="12" type="ORF">C1949_17760</name>
</gene>
<evidence type="ECO:0000256" key="3">
    <source>
        <dbReference type="ARBA" id="ARBA00011245"/>
    </source>
</evidence>
<evidence type="ECO:0000313" key="13">
    <source>
        <dbReference type="Proteomes" id="UP000243451"/>
    </source>
</evidence>
<reference evidence="12 13" key="1">
    <citation type="submission" date="2018-01" db="EMBL/GenBank/DDBJ databases">
        <title>Draft genome of the type strain Pseudomonas oceani DSM 100277 isolated from the deep water in Okinawa trough, northwestern Pacific Ocean.</title>
        <authorList>
            <person name="Gomila M."/>
            <person name="Mulet M."/>
            <person name="Garcia-Valdes E."/>
            <person name="Lalucat J."/>
        </authorList>
    </citation>
    <scope>NUCLEOTIDE SEQUENCE [LARGE SCALE GENOMIC DNA]</scope>
    <source>
        <strain evidence="12 13">DSM 100277</strain>
    </source>
</reference>
<comment type="subcellular location">
    <subcellularLocation>
        <location evidence="10">Cytoplasm</location>
    </subcellularLocation>
</comment>
<evidence type="ECO:0000256" key="2">
    <source>
        <dbReference type="ARBA" id="ARBA00005300"/>
    </source>
</evidence>
<dbReference type="EC" id="3.1.26.4" evidence="4 10"/>
<organism evidence="12 13">
    <name type="scientific">Halopseudomonas oceani</name>
    <dbReference type="NCBI Taxonomy" id="1708783"/>
    <lineage>
        <taxon>Bacteria</taxon>
        <taxon>Pseudomonadati</taxon>
        <taxon>Pseudomonadota</taxon>
        <taxon>Gammaproteobacteria</taxon>
        <taxon>Pseudomonadales</taxon>
        <taxon>Pseudomonadaceae</taxon>
        <taxon>Halopseudomonas</taxon>
    </lineage>
</organism>
<comment type="cofactor">
    <cofactor evidence="10">
        <name>Mg(2+)</name>
        <dbReference type="ChEBI" id="CHEBI:18420"/>
    </cofactor>
    <text evidence="10">Binds 1 Mg(2+) ion per subunit. May bind a second metal ion at a regulatory site, or after substrate binding.</text>
</comment>
<evidence type="ECO:0000256" key="5">
    <source>
        <dbReference type="ARBA" id="ARBA00022722"/>
    </source>
</evidence>
<sequence length="160" mass="17479">MTAIMVFTDGACSNNGNTSAQGGWGAVLINAQGQRLELAGPLSGDNQTSNRAELTAAIEGLSALKRPSSVILTTDSRYVEQGCRQWLPKWQNNGWKSSTGKPVKNQDLWQQMAELLKLHTVELRWVRGHTGHPENERADTLATMGAAGKRIRRRSKPKAA</sequence>
<dbReference type="InterPro" id="IPR050092">
    <property type="entry name" value="RNase_H"/>
</dbReference>
<evidence type="ECO:0000256" key="1">
    <source>
        <dbReference type="ARBA" id="ARBA00000077"/>
    </source>
</evidence>
<evidence type="ECO:0000256" key="9">
    <source>
        <dbReference type="ARBA" id="ARBA00022842"/>
    </source>
</evidence>
<dbReference type="GO" id="GO:0003676">
    <property type="term" value="F:nucleic acid binding"/>
    <property type="evidence" value="ECO:0007669"/>
    <property type="project" value="InterPro"/>
</dbReference>
<evidence type="ECO:0000256" key="10">
    <source>
        <dbReference type="HAMAP-Rule" id="MF_00042"/>
    </source>
</evidence>
<dbReference type="GO" id="GO:0043137">
    <property type="term" value="P:DNA replication, removal of RNA primer"/>
    <property type="evidence" value="ECO:0007669"/>
    <property type="project" value="TreeGrafter"/>
</dbReference>
<keyword evidence="5 10" id="KW-0540">Nuclease</keyword>
<dbReference type="GO" id="GO:0004523">
    <property type="term" value="F:RNA-DNA hybrid ribonuclease activity"/>
    <property type="evidence" value="ECO:0007669"/>
    <property type="project" value="UniProtKB-UniRule"/>
</dbReference>
<dbReference type="PANTHER" id="PTHR10642:SF26">
    <property type="entry name" value="RIBONUCLEASE H1"/>
    <property type="match status" value="1"/>
</dbReference>
<feature type="domain" description="RNase H type-1" evidence="11">
    <location>
        <begin position="1"/>
        <end position="147"/>
    </location>
</feature>
<dbReference type="RefSeq" id="WP_104739757.1">
    <property type="nucleotide sequence ID" value="NZ_BMHR01000023.1"/>
</dbReference>
<evidence type="ECO:0000313" key="12">
    <source>
        <dbReference type="EMBL" id="POB00966.1"/>
    </source>
</evidence>
<evidence type="ECO:0000256" key="7">
    <source>
        <dbReference type="ARBA" id="ARBA00022759"/>
    </source>
</evidence>
<keyword evidence="9 10" id="KW-0460">Magnesium</keyword>
<keyword evidence="13" id="KW-1185">Reference proteome</keyword>
<dbReference type="Proteomes" id="UP000243451">
    <property type="component" value="Unassembled WGS sequence"/>
</dbReference>
<dbReference type="InterPro" id="IPR002156">
    <property type="entry name" value="RNaseH_domain"/>
</dbReference>
<dbReference type="InterPro" id="IPR036397">
    <property type="entry name" value="RNaseH_sf"/>
</dbReference>
<dbReference type="PANTHER" id="PTHR10642">
    <property type="entry name" value="RIBONUCLEASE H1"/>
    <property type="match status" value="1"/>
</dbReference>
<dbReference type="PROSITE" id="PS50879">
    <property type="entry name" value="RNASE_H_1"/>
    <property type="match status" value="1"/>
</dbReference>
<keyword evidence="6 10" id="KW-0479">Metal-binding</keyword>
<keyword evidence="8 10" id="KW-0378">Hydrolase</keyword>
<dbReference type="SUPFAM" id="SSF53098">
    <property type="entry name" value="Ribonuclease H-like"/>
    <property type="match status" value="1"/>
</dbReference>
<proteinExistence type="inferred from homology"/>
<feature type="binding site" evidence="10">
    <location>
        <position position="53"/>
    </location>
    <ligand>
        <name>Mg(2+)</name>
        <dbReference type="ChEBI" id="CHEBI:18420"/>
        <label>1</label>
    </ligand>
</feature>
<dbReference type="Gene3D" id="3.30.420.10">
    <property type="entry name" value="Ribonuclease H-like superfamily/Ribonuclease H"/>
    <property type="match status" value="1"/>
</dbReference>
<feature type="binding site" evidence="10">
    <location>
        <position position="9"/>
    </location>
    <ligand>
        <name>Mg(2+)</name>
        <dbReference type="ChEBI" id="CHEBI:18420"/>
        <label>2</label>
    </ligand>
</feature>
<comment type="function">
    <text evidence="10">Endonuclease that specifically degrades the RNA of RNA-DNA hybrids.</text>
</comment>
<protein>
    <recommendedName>
        <fullName evidence="4 10">Ribonuclease H</fullName>
        <shortName evidence="10">RNase H</shortName>
        <ecNumber evidence="4 10">3.1.26.4</ecNumber>
    </recommendedName>
</protein>
<dbReference type="EMBL" id="PPSK01000027">
    <property type="protein sequence ID" value="POB00966.1"/>
    <property type="molecule type" value="Genomic_DNA"/>
</dbReference>
<evidence type="ECO:0000256" key="4">
    <source>
        <dbReference type="ARBA" id="ARBA00012180"/>
    </source>
</evidence>
<keyword evidence="7 10" id="KW-0255">Endonuclease</keyword>
<dbReference type="InterPro" id="IPR012337">
    <property type="entry name" value="RNaseH-like_sf"/>
</dbReference>
<feature type="binding site" evidence="10">
    <location>
        <position position="139"/>
    </location>
    <ligand>
        <name>Mg(2+)</name>
        <dbReference type="ChEBI" id="CHEBI:18420"/>
        <label>2</label>
    </ligand>
</feature>
<evidence type="ECO:0000256" key="8">
    <source>
        <dbReference type="ARBA" id="ARBA00022801"/>
    </source>
</evidence>
<dbReference type="CDD" id="cd09278">
    <property type="entry name" value="RNase_HI_prokaryote_like"/>
    <property type="match status" value="1"/>
</dbReference>
<comment type="subunit">
    <text evidence="3 10">Monomer.</text>
</comment>
<evidence type="ECO:0000259" key="11">
    <source>
        <dbReference type="PROSITE" id="PS50879"/>
    </source>
</evidence>
<dbReference type="GO" id="GO:0005737">
    <property type="term" value="C:cytoplasm"/>
    <property type="evidence" value="ECO:0007669"/>
    <property type="project" value="UniProtKB-SubCell"/>
</dbReference>
<comment type="similarity">
    <text evidence="2 10">Belongs to the RNase H family.</text>
</comment>
<keyword evidence="10" id="KW-0963">Cytoplasm</keyword>
<dbReference type="GO" id="GO:0000287">
    <property type="term" value="F:magnesium ion binding"/>
    <property type="evidence" value="ECO:0007669"/>
    <property type="project" value="UniProtKB-UniRule"/>
</dbReference>
<name>A0A2P4EQS7_9GAMM</name>
<dbReference type="NCBIfam" id="NF001236">
    <property type="entry name" value="PRK00203.1"/>
    <property type="match status" value="1"/>
</dbReference>
<dbReference type="HAMAP" id="MF_00042">
    <property type="entry name" value="RNase_H"/>
    <property type="match status" value="1"/>
</dbReference>
<feature type="binding site" evidence="10">
    <location>
        <position position="75"/>
    </location>
    <ligand>
        <name>Mg(2+)</name>
        <dbReference type="ChEBI" id="CHEBI:18420"/>
        <label>1</label>
    </ligand>
</feature>
<evidence type="ECO:0000256" key="6">
    <source>
        <dbReference type="ARBA" id="ARBA00022723"/>
    </source>
</evidence>
<comment type="catalytic activity">
    <reaction evidence="1 10">
        <text>Endonucleolytic cleavage to 5'-phosphomonoester.</text>
        <dbReference type="EC" id="3.1.26.4"/>
    </reaction>
</comment>
<comment type="caution">
    <text evidence="12">The sequence shown here is derived from an EMBL/GenBank/DDBJ whole genome shotgun (WGS) entry which is preliminary data.</text>
</comment>
<dbReference type="Pfam" id="PF00075">
    <property type="entry name" value="RNase_H"/>
    <property type="match status" value="1"/>
</dbReference>
<dbReference type="OrthoDB" id="7845843at2"/>
<dbReference type="AlphaFoldDB" id="A0A2P4EQS7"/>
<dbReference type="InterPro" id="IPR022892">
    <property type="entry name" value="RNaseHI"/>
</dbReference>
<feature type="binding site" evidence="10">
    <location>
        <position position="9"/>
    </location>
    <ligand>
        <name>Mg(2+)</name>
        <dbReference type="ChEBI" id="CHEBI:18420"/>
        <label>1</label>
    </ligand>
</feature>
<accession>A0A2P4EQS7</accession>